<reference evidence="2 3" key="1">
    <citation type="submission" date="2018-02" db="EMBL/GenBank/DDBJ databases">
        <title>The genomes of Aspergillus section Nigri reveals drivers in fungal speciation.</title>
        <authorList>
            <consortium name="DOE Joint Genome Institute"/>
            <person name="Vesth T.C."/>
            <person name="Nybo J."/>
            <person name="Theobald S."/>
            <person name="Brandl J."/>
            <person name="Frisvad J.C."/>
            <person name="Nielsen K.F."/>
            <person name="Lyhne E.K."/>
            <person name="Kogle M.E."/>
            <person name="Kuo A."/>
            <person name="Riley R."/>
            <person name="Clum A."/>
            <person name="Nolan M."/>
            <person name="Lipzen A."/>
            <person name="Salamov A."/>
            <person name="Henrissat B."/>
            <person name="Wiebenga A."/>
            <person name="De vries R.P."/>
            <person name="Grigoriev I.V."/>
            <person name="Mortensen U.H."/>
            <person name="Andersen M.R."/>
            <person name="Baker S.E."/>
        </authorList>
    </citation>
    <scope>NUCLEOTIDE SEQUENCE [LARGE SCALE GENOMIC DNA]</scope>
    <source>
        <strain evidence="2 3">CBS 121593</strain>
    </source>
</reference>
<feature type="compositionally biased region" description="Polar residues" evidence="1">
    <location>
        <begin position="53"/>
        <end position="63"/>
    </location>
</feature>
<evidence type="ECO:0000313" key="3">
    <source>
        <dbReference type="Proteomes" id="UP000249402"/>
    </source>
</evidence>
<keyword evidence="3" id="KW-1185">Reference proteome</keyword>
<feature type="region of interest" description="Disordered" evidence="1">
    <location>
        <begin position="77"/>
        <end position="103"/>
    </location>
</feature>
<evidence type="ECO:0000256" key="1">
    <source>
        <dbReference type="SAM" id="MobiDB-lite"/>
    </source>
</evidence>
<accession>A0A395GL38</accession>
<dbReference type="VEuPathDB" id="FungiDB:BO80DRAFT_244024"/>
<dbReference type="Proteomes" id="UP000249402">
    <property type="component" value="Unassembled WGS sequence"/>
</dbReference>
<sequence>MSSPAEETSRSRDSAATGLGGAAYSDRQTPSPSWAGPTVIVHRSIHRSRPPTALQSASPTYSPSHFASAQRLLRTAELSPAPQWPSDGSHRSRPRPGYPASGWGDLGSPSPACAIIVSTMVMALPFLFGRGFFDVATHYIIFWLASDRVLAPASPETFRLYIDPPPMTLLCPASFRSTVQ</sequence>
<feature type="region of interest" description="Disordered" evidence="1">
    <location>
        <begin position="1"/>
        <end position="63"/>
    </location>
</feature>
<proteinExistence type="predicted"/>
<dbReference type="RefSeq" id="XP_025570390.1">
    <property type="nucleotide sequence ID" value="XM_025714576.1"/>
</dbReference>
<evidence type="ECO:0000313" key="2">
    <source>
        <dbReference type="EMBL" id="RAK96062.1"/>
    </source>
</evidence>
<dbReference type="GeneID" id="37219441"/>
<dbReference type="AlphaFoldDB" id="A0A395GL38"/>
<dbReference type="EMBL" id="KZ824481">
    <property type="protein sequence ID" value="RAK96062.1"/>
    <property type="molecule type" value="Genomic_DNA"/>
</dbReference>
<organism evidence="2 3">
    <name type="scientific">Aspergillus ibericus CBS 121593</name>
    <dbReference type="NCBI Taxonomy" id="1448316"/>
    <lineage>
        <taxon>Eukaryota</taxon>
        <taxon>Fungi</taxon>
        <taxon>Dikarya</taxon>
        <taxon>Ascomycota</taxon>
        <taxon>Pezizomycotina</taxon>
        <taxon>Eurotiomycetes</taxon>
        <taxon>Eurotiomycetidae</taxon>
        <taxon>Eurotiales</taxon>
        <taxon>Aspergillaceae</taxon>
        <taxon>Aspergillus</taxon>
        <taxon>Aspergillus subgen. Circumdati</taxon>
    </lineage>
</organism>
<name>A0A395GL38_9EURO</name>
<protein>
    <submittedName>
        <fullName evidence="2">Uncharacterized protein</fullName>
    </submittedName>
</protein>
<gene>
    <name evidence="2" type="ORF">BO80DRAFT_244024</name>
</gene>